<name>A0AAD5KBY5_9FUNG</name>
<gene>
    <name evidence="1" type="ORF">BDA99DRAFT_492300</name>
</gene>
<organism evidence="1 2">
    <name type="scientific">Phascolomyces articulosus</name>
    <dbReference type="NCBI Taxonomy" id="60185"/>
    <lineage>
        <taxon>Eukaryota</taxon>
        <taxon>Fungi</taxon>
        <taxon>Fungi incertae sedis</taxon>
        <taxon>Mucoromycota</taxon>
        <taxon>Mucoromycotina</taxon>
        <taxon>Mucoromycetes</taxon>
        <taxon>Mucorales</taxon>
        <taxon>Lichtheimiaceae</taxon>
        <taxon>Phascolomyces</taxon>
    </lineage>
</organism>
<comment type="caution">
    <text evidence="1">The sequence shown here is derived from an EMBL/GenBank/DDBJ whole genome shotgun (WGS) entry which is preliminary data.</text>
</comment>
<reference evidence="1" key="1">
    <citation type="journal article" date="2022" name="IScience">
        <title>Evolution of zygomycete secretomes and the origins of terrestrial fungal ecologies.</title>
        <authorList>
            <person name="Chang Y."/>
            <person name="Wang Y."/>
            <person name="Mondo S."/>
            <person name="Ahrendt S."/>
            <person name="Andreopoulos W."/>
            <person name="Barry K."/>
            <person name="Beard J."/>
            <person name="Benny G.L."/>
            <person name="Blankenship S."/>
            <person name="Bonito G."/>
            <person name="Cuomo C."/>
            <person name="Desiro A."/>
            <person name="Gervers K.A."/>
            <person name="Hundley H."/>
            <person name="Kuo A."/>
            <person name="LaButti K."/>
            <person name="Lang B.F."/>
            <person name="Lipzen A."/>
            <person name="O'Donnell K."/>
            <person name="Pangilinan J."/>
            <person name="Reynolds N."/>
            <person name="Sandor L."/>
            <person name="Smith M.E."/>
            <person name="Tsang A."/>
            <person name="Grigoriev I.V."/>
            <person name="Stajich J.E."/>
            <person name="Spatafora J.W."/>
        </authorList>
    </citation>
    <scope>NUCLEOTIDE SEQUENCE</scope>
    <source>
        <strain evidence="1">RSA 2281</strain>
    </source>
</reference>
<evidence type="ECO:0000313" key="2">
    <source>
        <dbReference type="Proteomes" id="UP001209540"/>
    </source>
</evidence>
<dbReference type="AlphaFoldDB" id="A0AAD5KBY5"/>
<evidence type="ECO:0000313" key="1">
    <source>
        <dbReference type="EMBL" id="KAI9278495.1"/>
    </source>
</evidence>
<keyword evidence="2" id="KW-1185">Reference proteome</keyword>
<sequence length="74" mass="8729">MWIIQLFVIPLLSIITPSYYSYYSYLYCATSFSNSGYKINRSVKAITVTAQLFQKHINTLNFRFNKSLPYIFIL</sequence>
<reference evidence="1" key="2">
    <citation type="submission" date="2023-02" db="EMBL/GenBank/DDBJ databases">
        <authorList>
            <consortium name="DOE Joint Genome Institute"/>
            <person name="Mondo S.J."/>
            <person name="Chang Y."/>
            <person name="Wang Y."/>
            <person name="Ahrendt S."/>
            <person name="Andreopoulos W."/>
            <person name="Barry K."/>
            <person name="Beard J."/>
            <person name="Benny G.L."/>
            <person name="Blankenship S."/>
            <person name="Bonito G."/>
            <person name="Cuomo C."/>
            <person name="Desiro A."/>
            <person name="Gervers K.A."/>
            <person name="Hundley H."/>
            <person name="Kuo A."/>
            <person name="LaButti K."/>
            <person name="Lang B.F."/>
            <person name="Lipzen A."/>
            <person name="O'Donnell K."/>
            <person name="Pangilinan J."/>
            <person name="Reynolds N."/>
            <person name="Sandor L."/>
            <person name="Smith M.W."/>
            <person name="Tsang A."/>
            <person name="Grigoriev I.V."/>
            <person name="Stajich J.E."/>
            <person name="Spatafora J.W."/>
        </authorList>
    </citation>
    <scope>NUCLEOTIDE SEQUENCE</scope>
    <source>
        <strain evidence="1">RSA 2281</strain>
    </source>
</reference>
<protein>
    <submittedName>
        <fullName evidence="1">Uncharacterized protein</fullName>
    </submittedName>
</protein>
<dbReference type="Proteomes" id="UP001209540">
    <property type="component" value="Unassembled WGS sequence"/>
</dbReference>
<dbReference type="EMBL" id="JAIXMP010000001">
    <property type="protein sequence ID" value="KAI9278495.1"/>
    <property type="molecule type" value="Genomic_DNA"/>
</dbReference>
<accession>A0AAD5KBY5</accession>
<proteinExistence type="predicted"/>